<dbReference type="PANTHER" id="PTHR35008">
    <property type="entry name" value="BLL4482 PROTEIN-RELATED"/>
    <property type="match status" value="1"/>
</dbReference>
<dbReference type="InterPro" id="IPR009056">
    <property type="entry name" value="Cyt_c-like_dom"/>
</dbReference>
<comment type="caution">
    <text evidence="6">The sequence shown here is derived from an EMBL/GenBank/DDBJ whole genome shotgun (WGS) entry which is preliminary data.</text>
</comment>
<evidence type="ECO:0000256" key="2">
    <source>
        <dbReference type="ARBA" id="ARBA00022723"/>
    </source>
</evidence>
<keyword evidence="7" id="KW-1185">Reference proteome</keyword>
<keyword evidence="2 4" id="KW-0479">Metal-binding</keyword>
<dbReference type="Pfam" id="PF00034">
    <property type="entry name" value="Cytochrom_C"/>
    <property type="match status" value="2"/>
</dbReference>
<evidence type="ECO:0000313" key="7">
    <source>
        <dbReference type="Proteomes" id="UP000241736"/>
    </source>
</evidence>
<keyword evidence="3 4" id="KW-0408">Iron</keyword>
<dbReference type="PANTHER" id="PTHR35008:SF8">
    <property type="entry name" value="ALCOHOL DEHYDROGENASE CYTOCHROME C SUBUNIT"/>
    <property type="match status" value="1"/>
</dbReference>
<name>A0A2P6M9B1_9GAMM</name>
<dbReference type="InterPro" id="IPR036909">
    <property type="entry name" value="Cyt_c-like_dom_sf"/>
</dbReference>
<reference evidence="6 7" key="1">
    <citation type="submission" date="2018-03" db="EMBL/GenBank/DDBJ databases">
        <title>Arenimonas caeni sp. nov., isolated from activated sludge.</title>
        <authorList>
            <person name="Liu H."/>
        </authorList>
    </citation>
    <scope>NUCLEOTIDE SEQUENCE [LARGE SCALE GENOMIC DNA]</scope>
    <source>
        <strain evidence="7">z29</strain>
    </source>
</reference>
<gene>
    <name evidence="6" type="ORF">C6N40_07250</name>
</gene>
<dbReference type="EMBL" id="PVLF01000007">
    <property type="protein sequence ID" value="PRH82577.1"/>
    <property type="molecule type" value="Genomic_DNA"/>
</dbReference>
<feature type="domain" description="Cytochrome c" evidence="5">
    <location>
        <begin position="52"/>
        <end position="149"/>
    </location>
</feature>
<keyword evidence="1 4" id="KW-0349">Heme</keyword>
<dbReference type="PROSITE" id="PS51007">
    <property type="entry name" value="CYTC"/>
    <property type="match status" value="2"/>
</dbReference>
<evidence type="ECO:0000256" key="3">
    <source>
        <dbReference type="ARBA" id="ARBA00023004"/>
    </source>
</evidence>
<evidence type="ECO:0000259" key="5">
    <source>
        <dbReference type="PROSITE" id="PS51007"/>
    </source>
</evidence>
<dbReference type="GO" id="GO:0009055">
    <property type="term" value="F:electron transfer activity"/>
    <property type="evidence" value="ECO:0007669"/>
    <property type="project" value="InterPro"/>
</dbReference>
<proteinExistence type="predicted"/>
<dbReference type="GO" id="GO:0046872">
    <property type="term" value="F:metal ion binding"/>
    <property type="evidence" value="ECO:0007669"/>
    <property type="project" value="UniProtKB-KW"/>
</dbReference>
<evidence type="ECO:0000313" key="6">
    <source>
        <dbReference type="EMBL" id="PRH82577.1"/>
    </source>
</evidence>
<dbReference type="OrthoDB" id="9811281at2"/>
<dbReference type="SUPFAM" id="SSF46626">
    <property type="entry name" value="Cytochrome c"/>
    <property type="match status" value="2"/>
</dbReference>
<accession>A0A2P6M9B1</accession>
<evidence type="ECO:0000256" key="1">
    <source>
        <dbReference type="ARBA" id="ARBA00022617"/>
    </source>
</evidence>
<dbReference type="GO" id="GO:0020037">
    <property type="term" value="F:heme binding"/>
    <property type="evidence" value="ECO:0007669"/>
    <property type="project" value="InterPro"/>
</dbReference>
<evidence type="ECO:0000256" key="4">
    <source>
        <dbReference type="PROSITE-ProRule" id="PRU00433"/>
    </source>
</evidence>
<dbReference type="AlphaFoldDB" id="A0A2P6M9B1"/>
<feature type="domain" description="Cytochrome c" evidence="5">
    <location>
        <begin position="179"/>
        <end position="291"/>
    </location>
</feature>
<dbReference type="Gene3D" id="1.10.760.10">
    <property type="entry name" value="Cytochrome c-like domain"/>
    <property type="match status" value="2"/>
</dbReference>
<dbReference type="Proteomes" id="UP000241736">
    <property type="component" value="Unassembled WGS sequence"/>
</dbReference>
<dbReference type="InterPro" id="IPR051459">
    <property type="entry name" value="Cytochrome_c-type_DH"/>
</dbReference>
<protein>
    <submittedName>
        <fullName evidence="6">Cytochrome C</fullName>
    </submittedName>
</protein>
<organism evidence="6 7">
    <name type="scientific">Arenimonas caeni</name>
    <dbReference type="NCBI Taxonomy" id="2058085"/>
    <lineage>
        <taxon>Bacteria</taxon>
        <taxon>Pseudomonadati</taxon>
        <taxon>Pseudomonadota</taxon>
        <taxon>Gammaproteobacteria</taxon>
        <taxon>Lysobacterales</taxon>
        <taxon>Lysobacteraceae</taxon>
        <taxon>Arenimonas</taxon>
    </lineage>
</organism>
<sequence>MRKWFIRSAWLAGSFLAAVAALFVFAWFKAEADMARTYDVSDPPLVLRGDAAERERGEHLYTVTGCVECHGEAGRGKVFIDAGPVAYVVAPNLTPAVVAGRYDADRLAVAIRHGVGPDGRPLRVMPSADFMNLSDADTAALVAYLQSLPDSDNDPGTTEIRPLGRVLAMFGKFHLVPAADIDHGPRTRVAPPAGPTAEYGAYLAQVCTGCHGMGWTGQRVPGTPPELPPAPNLTAHATGLAGWTEADFVRVLREGKRPDGGEVHPFMPWRSYGRMSDDEMQALWRHLSALPPKAGLPRQAPG</sequence>
<dbReference type="RefSeq" id="WP_106990349.1">
    <property type="nucleotide sequence ID" value="NZ_KZ679088.1"/>
</dbReference>